<keyword evidence="1" id="KW-0560">Oxidoreductase</keyword>
<dbReference type="PANTHER" id="PTHR13847">
    <property type="entry name" value="SARCOSINE DEHYDROGENASE-RELATED"/>
    <property type="match status" value="1"/>
</dbReference>
<feature type="region of interest" description="Disordered" evidence="2">
    <location>
        <begin position="1"/>
        <end position="24"/>
    </location>
</feature>
<organism evidence="4 5">
    <name type="scientific">Rhodobacter xanthinilyticus</name>
    <dbReference type="NCBI Taxonomy" id="1850250"/>
    <lineage>
        <taxon>Bacteria</taxon>
        <taxon>Pseudomonadati</taxon>
        <taxon>Pseudomonadota</taxon>
        <taxon>Alphaproteobacteria</taxon>
        <taxon>Rhodobacterales</taxon>
        <taxon>Rhodobacter group</taxon>
        <taxon>Rhodobacter</taxon>
    </lineage>
</organism>
<dbReference type="EMBL" id="CP017781">
    <property type="protein sequence ID" value="AOZ68741.1"/>
    <property type="molecule type" value="Genomic_DNA"/>
</dbReference>
<dbReference type="InterPro" id="IPR006076">
    <property type="entry name" value="FAD-dep_OxRdtase"/>
</dbReference>
<reference evidence="4 5" key="1">
    <citation type="submission" date="2016-10" db="EMBL/GenBank/DDBJ databases">
        <title>Rhodobacter sp. LPB0142, isolated from sea water.</title>
        <authorList>
            <person name="Kim E."/>
            <person name="Yi H."/>
        </authorList>
    </citation>
    <scope>NUCLEOTIDE SEQUENCE [LARGE SCALE GENOMIC DNA]</scope>
    <source>
        <strain evidence="4 5">LPB0142</strain>
    </source>
</reference>
<gene>
    <name evidence="4" type="ORF">LPB142_04925</name>
</gene>
<evidence type="ECO:0000259" key="3">
    <source>
        <dbReference type="Pfam" id="PF01266"/>
    </source>
</evidence>
<dbReference type="Gene3D" id="3.30.9.10">
    <property type="entry name" value="D-Amino Acid Oxidase, subunit A, domain 2"/>
    <property type="match status" value="1"/>
</dbReference>
<dbReference type="Gene3D" id="3.50.50.60">
    <property type="entry name" value="FAD/NAD(P)-binding domain"/>
    <property type="match status" value="1"/>
</dbReference>
<dbReference type="RefSeq" id="WP_071165694.1">
    <property type="nucleotide sequence ID" value="NZ_CP017781.1"/>
</dbReference>
<dbReference type="InterPro" id="IPR036188">
    <property type="entry name" value="FAD/NAD-bd_sf"/>
</dbReference>
<proteinExistence type="predicted"/>
<evidence type="ECO:0000256" key="2">
    <source>
        <dbReference type="SAM" id="MobiDB-lite"/>
    </source>
</evidence>
<dbReference type="PANTHER" id="PTHR13847:SF281">
    <property type="entry name" value="FAD DEPENDENT OXIDOREDUCTASE DOMAIN-CONTAINING PROTEIN"/>
    <property type="match status" value="1"/>
</dbReference>
<feature type="domain" description="FAD dependent oxidoreductase" evidence="3">
    <location>
        <begin position="38"/>
        <end position="402"/>
    </location>
</feature>
<evidence type="ECO:0000256" key="1">
    <source>
        <dbReference type="ARBA" id="ARBA00023002"/>
    </source>
</evidence>
<dbReference type="GO" id="GO:0016491">
    <property type="term" value="F:oxidoreductase activity"/>
    <property type="evidence" value="ECO:0007669"/>
    <property type="project" value="UniProtKB-KW"/>
</dbReference>
<protein>
    <submittedName>
        <fullName evidence="4">Oxidoreductase</fullName>
    </submittedName>
</protein>
<sequence length="448" mass="47156">MSRHDAIRQPRFTGPAGWAEILPPRPPRPVLTGAQGCDVAIIGAGYAGLSAARRLRQIEPGLAVTLLEAGRLAEGGTGRNSGFMIDLPHELTASDYAAGGESRDRVLTRLNRQAIDFAGAAAAEYGMGPGAFQRRGKVNAAASERGMAANRAYAAHLQALGEAHEMLDAQAMRALTGSAYYQGGLYTPGTAMLQPAGYALGLAAGLEAAGVRIFERSGVTRLETAPGGWRVETAQGVLAAQKVILATNGHLESFGFARGRLMHVMLSACMSAEMSPDQIRALGGAESWGLTPADPMGATVRRLGPAEGGNRIVIRQGACYRPGMETSAADLARLVRAMRAKFDARFPGLAGQPFEHCWSGHLCLTKNAVSVMRELEPGLVAACVQNGLGTARGTLSGIGAAELVCGQASEITEYFAAEPEPAKLPPHPFDTIGATLYLRAKEWQARRE</sequence>
<dbReference type="Pfam" id="PF01266">
    <property type="entry name" value="DAO"/>
    <property type="match status" value="1"/>
</dbReference>
<dbReference type="STRING" id="1850250.LPB142_04925"/>
<evidence type="ECO:0000313" key="4">
    <source>
        <dbReference type="EMBL" id="AOZ68741.1"/>
    </source>
</evidence>
<dbReference type="GO" id="GO:0005737">
    <property type="term" value="C:cytoplasm"/>
    <property type="evidence" value="ECO:0007669"/>
    <property type="project" value="TreeGrafter"/>
</dbReference>
<dbReference type="SUPFAM" id="SSF51905">
    <property type="entry name" value="FAD/NAD(P)-binding domain"/>
    <property type="match status" value="1"/>
</dbReference>
<name>A0A1D9MA92_9RHOB</name>
<keyword evidence="5" id="KW-1185">Reference proteome</keyword>
<dbReference type="KEGG" id="rhp:LPB142_04925"/>
<evidence type="ECO:0000313" key="5">
    <source>
        <dbReference type="Proteomes" id="UP000176562"/>
    </source>
</evidence>
<dbReference type="Proteomes" id="UP000176562">
    <property type="component" value="Chromosome"/>
</dbReference>
<dbReference type="AlphaFoldDB" id="A0A1D9MA92"/>
<accession>A0A1D9MA92</accession>